<evidence type="ECO:0000313" key="3">
    <source>
        <dbReference type="Proteomes" id="UP001310022"/>
    </source>
</evidence>
<dbReference type="Pfam" id="PF03577">
    <property type="entry name" value="Peptidase_C69"/>
    <property type="match status" value="2"/>
</dbReference>
<dbReference type="EC" id="3.4.-.-" evidence="1"/>
<gene>
    <name evidence="2" type="ORF">PEDI_33720</name>
</gene>
<dbReference type="PANTHER" id="PTHR12994:SF17">
    <property type="entry name" value="LD30995P"/>
    <property type="match status" value="1"/>
</dbReference>
<comment type="caution">
    <text evidence="2">The sequence shown here is derived from an EMBL/GenBank/DDBJ whole genome shotgun (WGS) entry which is preliminary data.</text>
</comment>
<evidence type="ECO:0000256" key="1">
    <source>
        <dbReference type="RuleBase" id="RU364089"/>
    </source>
</evidence>
<proteinExistence type="inferred from homology"/>
<evidence type="ECO:0000313" key="2">
    <source>
        <dbReference type="EMBL" id="GJM62820.1"/>
    </source>
</evidence>
<comment type="catalytic activity">
    <reaction evidence="1">
        <text>an L-aminoacyl-L-amino acid + H2O = 2 an L-alpha-amino acid</text>
        <dbReference type="Rhea" id="RHEA:48940"/>
        <dbReference type="ChEBI" id="CHEBI:15377"/>
        <dbReference type="ChEBI" id="CHEBI:59869"/>
        <dbReference type="ChEBI" id="CHEBI:77460"/>
    </reaction>
</comment>
<organism evidence="2 3">
    <name type="scientific">Persicobacter diffluens</name>
    <dbReference type="NCBI Taxonomy" id="981"/>
    <lineage>
        <taxon>Bacteria</taxon>
        <taxon>Pseudomonadati</taxon>
        <taxon>Bacteroidota</taxon>
        <taxon>Cytophagia</taxon>
        <taxon>Cytophagales</taxon>
        <taxon>Persicobacteraceae</taxon>
        <taxon>Persicobacter</taxon>
    </lineage>
</organism>
<dbReference type="PANTHER" id="PTHR12994">
    <property type="entry name" value="SECERNIN"/>
    <property type="match status" value="1"/>
</dbReference>
<dbReference type="EMBL" id="BQKE01000002">
    <property type="protein sequence ID" value="GJM62820.1"/>
    <property type="molecule type" value="Genomic_DNA"/>
</dbReference>
<keyword evidence="1" id="KW-0645">Protease</keyword>
<dbReference type="GO" id="GO:0016805">
    <property type="term" value="F:dipeptidase activity"/>
    <property type="evidence" value="ECO:0007669"/>
    <property type="project" value="UniProtKB-KW"/>
</dbReference>
<sequence length="544" mass="61518">MTVFLLLGTPSVWACTNLLVTKGASADGSTMITYAADSHVLYGELYHWPSADHAPGEMLQVIEWDTGKFLGEIAQVPHTYNVIGNMNEHQLAIAETTFGGRKELHDPNGIMDYGSLIYITLQRAKTAREAIQIMTDLVKDYGYYSSGESFSIADKEEVWVLEMISKGEVEKGAVWVAQRIPDGYISAHANQARITHIDFKDVDNFIYSEDVVEFAIAQGYFSGKKKDFDFSAAYAPLDFGAVRFCDARAWSIFNRVNPAFGAKYQDYAMGDLSKDRMPLYVKPDALLTVKDAMELMRDHYEGTPMDMTNDAGAGPSACPYRWRPLTWESEGATYFNERAISTQQTGFSFVSQSRSWLPDAFGGLLWFGVDDTYSTCYTPIYSASTRVPESFAVGNGDMLTYSESAAFWVFNRVTNFAYMRYDEIIQDIRKLQSELEGKYIKTVPAIDKAAEELMKIDTQMAIDFVTDFSVNNADKMVQRWKELDNYLLVKYMDGNIKVEENGKFKYNPSGLMPVSPITKPYSEEYRKKIVEDTRDHLKYPAQAH</sequence>
<keyword evidence="3" id="KW-1185">Reference proteome</keyword>
<dbReference type="InterPro" id="IPR005322">
    <property type="entry name" value="Peptidase_C69"/>
</dbReference>
<dbReference type="AlphaFoldDB" id="A0AAN4W1K1"/>
<name>A0AAN4W1K1_9BACT</name>
<comment type="similarity">
    <text evidence="1">Belongs to the peptidase C69 family.</text>
</comment>
<keyword evidence="1" id="KW-0378">Hydrolase</keyword>
<dbReference type="Proteomes" id="UP001310022">
    <property type="component" value="Unassembled WGS sequence"/>
</dbReference>
<dbReference type="Gene3D" id="3.60.60.10">
    <property type="entry name" value="Penicillin V Acylase, Chain A"/>
    <property type="match status" value="1"/>
</dbReference>
<keyword evidence="1" id="KW-0224">Dipeptidase</keyword>
<dbReference type="GO" id="GO:0006508">
    <property type="term" value="P:proteolysis"/>
    <property type="evidence" value="ECO:0007669"/>
    <property type="project" value="UniProtKB-KW"/>
</dbReference>
<dbReference type="GO" id="GO:0070004">
    <property type="term" value="F:cysteine-type exopeptidase activity"/>
    <property type="evidence" value="ECO:0007669"/>
    <property type="project" value="InterPro"/>
</dbReference>
<reference evidence="2 3" key="1">
    <citation type="submission" date="2021-12" db="EMBL/GenBank/DDBJ databases">
        <title>Genome sequencing of bacteria with rrn-lacking chromosome and rrn-plasmid.</title>
        <authorList>
            <person name="Anda M."/>
            <person name="Iwasaki W."/>
        </authorList>
    </citation>
    <scope>NUCLEOTIDE SEQUENCE [LARGE SCALE GENOMIC DNA]</scope>
    <source>
        <strain evidence="2 3">NBRC 15940</strain>
    </source>
</reference>
<protein>
    <recommendedName>
        <fullName evidence="1">Dipeptidase</fullName>
        <ecNumber evidence="1">3.4.-.-</ecNumber>
    </recommendedName>
</protein>
<accession>A0AAN4W1K1</accession>